<evidence type="ECO:0000259" key="4">
    <source>
        <dbReference type="Pfam" id="PF00593"/>
    </source>
</evidence>
<dbReference type="InterPro" id="IPR000531">
    <property type="entry name" value="Beta-barrel_TonB"/>
</dbReference>
<dbReference type="STRING" id="3988.B9TLD9"/>
<dbReference type="AlphaFoldDB" id="B9TLD9"/>
<comment type="subcellular location">
    <subcellularLocation>
        <location evidence="1">Cell outer membrane</location>
    </subcellularLocation>
</comment>
<keyword evidence="2" id="KW-0472">Membrane</keyword>
<evidence type="ECO:0000313" key="6">
    <source>
        <dbReference type="Proteomes" id="UP000008311"/>
    </source>
</evidence>
<proteinExistence type="predicted"/>
<dbReference type="Gene3D" id="2.40.170.20">
    <property type="entry name" value="TonB-dependent receptor, beta-barrel domain"/>
    <property type="match status" value="1"/>
</dbReference>
<evidence type="ECO:0000313" key="5">
    <source>
        <dbReference type="EMBL" id="EEF23325.1"/>
    </source>
</evidence>
<dbReference type="InterPro" id="IPR036942">
    <property type="entry name" value="Beta-barrel_TonB_sf"/>
</dbReference>
<dbReference type="Pfam" id="PF00593">
    <property type="entry name" value="TonB_dep_Rec_b-barrel"/>
    <property type="match status" value="1"/>
</dbReference>
<dbReference type="EMBL" id="EQ986664">
    <property type="protein sequence ID" value="EEF23325.1"/>
    <property type="molecule type" value="Genomic_DNA"/>
</dbReference>
<evidence type="ECO:0000256" key="1">
    <source>
        <dbReference type="ARBA" id="ARBA00004442"/>
    </source>
</evidence>
<dbReference type="PANTHER" id="PTHR40980:SF4">
    <property type="entry name" value="TONB-DEPENDENT RECEPTOR-LIKE BETA-BARREL DOMAIN-CONTAINING PROTEIN"/>
    <property type="match status" value="1"/>
</dbReference>
<evidence type="ECO:0000256" key="3">
    <source>
        <dbReference type="ARBA" id="ARBA00023237"/>
    </source>
</evidence>
<keyword evidence="3" id="KW-0998">Cell outer membrane</keyword>
<keyword evidence="6" id="KW-1185">Reference proteome</keyword>
<protein>
    <recommendedName>
        <fullName evidence="4">TonB-dependent receptor-like beta-barrel domain-containing protein</fullName>
    </recommendedName>
</protein>
<gene>
    <name evidence="5" type="ORF">RCOM_1980990</name>
</gene>
<dbReference type="SUPFAM" id="SSF56935">
    <property type="entry name" value="Porins"/>
    <property type="match status" value="1"/>
</dbReference>
<organism evidence="5 6">
    <name type="scientific">Ricinus communis</name>
    <name type="common">Castor bean</name>
    <dbReference type="NCBI Taxonomy" id="3988"/>
    <lineage>
        <taxon>Eukaryota</taxon>
        <taxon>Viridiplantae</taxon>
        <taxon>Streptophyta</taxon>
        <taxon>Embryophyta</taxon>
        <taxon>Tracheophyta</taxon>
        <taxon>Spermatophyta</taxon>
        <taxon>Magnoliopsida</taxon>
        <taxon>eudicotyledons</taxon>
        <taxon>Gunneridae</taxon>
        <taxon>Pentapetalae</taxon>
        <taxon>rosids</taxon>
        <taxon>fabids</taxon>
        <taxon>Malpighiales</taxon>
        <taxon>Euphorbiaceae</taxon>
        <taxon>Acalyphoideae</taxon>
        <taxon>Acalypheae</taxon>
        <taxon>Ricinus</taxon>
    </lineage>
</organism>
<dbReference type="PANTHER" id="PTHR40980">
    <property type="entry name" value="PLUG DOMAIN-CONTAINING PROTEIN"/>
    <property type="match status" value="1"/>
</dbReference>
<accession>B9TLD9</accession>
<reference evidence="6" key="1">
    <citation type="journal article" date="2010" name="Nat. Biotechnol.">
        <title>Draft genome sequence of the oilseed species Ricinus communis.</title>
        <authorList>
            <person name="Chan A.P."/>
            <person name="Crabtree J."/>
            <person name="Zhao Q."/>
            <person name="Lorenzi H."/>
            <person name="Orvis J."/>
            <person name="Puiu D."/>
            <person name="Melake-Berhan A."/>
            <person name="Jones K.M."/>
            <person name="Redman J."/>
            <person name="Chen G."/>
            <person name="Cahoon E.B."/>
            <person name="Gedil M."/>
            <person name="Stanke M."/>
            <person name="Haas B.J."/>
            <person name="Wortman J.R."/>
            <person name="Fraser-Liggett C.M."/>
            <person name="Ravel J."/>
            <person name="Rabinowicz P.D."/>
        </authorList>
    </citation>
    <scope>NUCLEOTIDE SEQUENCE [LARGE SCALE GENOMIC DNA]</scope>
    <source>
        <strain evidence="6">cv. Hale</strain>
    </source>
</reference>
<evidence type="ECO:0000256" key="2">
    <source>
        <dbReference type="ARBA" id="ARBA00023136"/>
    </source>
</evidence>
<dbReference type="InParanoid" id="B9TLD9"/>
<dbReference type="Proteomes" id="UP000008311">
    <property type="component" value="Unassembled WGS sequence"/>
</dbReference>
<name>B9TLD9_RICCO</name>
<feature type="domain" description="TonB-dependent receptor-like beta-barrel" evidence="4">
    <location>
        <begin position="33"/>
        <end position="356"/>
    </location>
</feature>
<sequence length="358" mass="38552">MSTQANRASNVTQQHAIGARWNASQGLRLSTELARTLSDYDWQNPILDTLTNMPNSVVTTNAGGGANVSYSGQDITNPANYRLDQLFDRYGHDHGASTDWRVDGTYTMADEGFFKDFGFGARANKRTAASIKSFEGSVLAPDGVSVTTLPGLNCTANMQNNWGTTSWYTPCASYLISNTADVRKAVTGSSTGKALDPGSFFADEEKNYALYGKAHVGWESAGIPIDGVLGMRITKTDSDLLGNSQVGGAYVPTSKTSSDTAYLPSANFKASLRQDVIARFSVSKTLTRPDFAQLNPGTAYVNANGTTVQATASGGNPDLKPFTARNYDGSLEWYFSSTGMASLALFRHEFKGYIQSKW</sequence>